<keyword evidence="1" id="KW-0963">Cytoplasm</keyword>
<evidence type="ECO:0000256" key="4">
    <source>
        <dbReference type="ARBA" id="ARBA00022679"/>
    </source>
</evidence>
<dbReference type="GO" id="GO:0004674">
    <property type="term" value="F:protein serine/threonine kinase activity"/>
    <property type="evidence" value="ECO:0007669"/>
    <property type="project" value="UniProtKB-KW"/>
</dbReference>
<evidence type="ECO:0000256" key="6">
    <source>
        <dbReference type="ARBA" id="ARBA00022741"/>
    </source>
</evidence>
<feature type="non-terminal residue" evidence="12">
    <location>
        <position position="1"/>
    </location>
</feature>
<keyword evidence="9" id="KW-0460">Magnesium</keyword>
<keyword evidence="8" id="KW-0067">ATP-binding</keyword>
<accession>A0A7R8WTP6</accession>
<evidence type="ECO:0000259" key="11">
    <source>
        <dbReference type="Pfam" id="PF01636"/>
    </source>
</evidence>
<dbReference type="Pfam" id="PF01636">
    <property type="entry name" value="APH"/>
    <property type="match status" value="1"/>
</dbReference>
<evidence type="ECO:0000256" key="10">
    <source>
        <dbReference type="ARBA" id="ARBA00023016"/>
    </source>
</evidence>
<organism evidence="12">
    <name type="scientific">Cyprideis torosa</name>
    <dbReference type="NCBI Taxonomy" id="163714"/>
    <lineage>
        <taxon>Eukaryota</taxon>
        <taxon>Metazoa</taxon>
        <taxon>Ecdysozoa</taxon>
        <taxon>Arthropoda</taxon>
        <taxon>Crustacea</taxon>
        <taxon>Oligostraca</taxon>
        <taxon>Ostracoda</taxon>
        <taxon>Podocopa</taxon>
        <taxon>Podocopida</taxon>
        <taxon>Cytherocopina</taxon>
        <taxon>Cytheroidea</taxon>
        <taxon>Cytherideidae</taxon>
        <taxon>Cyprideis</taxon>
    </lineage>
</organism>
<dbReference type="EMBL" id="OB694378">
    <property type="protein sequence ID" value="CAD7237983.1"/>
    <property type="molecule type" value="Genomic_DNA"/>
</dbReference>
<dbReference type="OrthoDB" id="10266854at2759"/>
<dbReference type="NCBIfam" id="NF008738">
    <property type="entry name" value="PRK11768.1"/>
    <property type="match status" value="1"/>
</dbReference>
<dbReference type="InterPro" id="IPR011009">
    <property type="entry name" value="Kinase-like_dom_sf"/>
</dbReference>
<keyword evidence="5" id="KW-0479">Metal-binding</keyword>
<keyword evidence="3" id="KW-0597">Phosphoprotein</keyword>
<keyword evidence="10" id="KW-0346">Stress response</keyword>
<evidence type="ECO:0000256" key="2">
    <source>
        <dbReference type="ARBA" id="ARBA00022527"/>
    </source>
</evidence>
<dbReference type="PANTHER" id="PTHR39573:SF1">
    <property type="entry name" value="STRESS RESPONSE KINASE A"/>
    <property type="match status" value="1"/>
</dbReference>
<keyword evidence="2" id="KW-0723">Serine/threonine-protein kinase</keyword>
<evidence type="ECO:0000256" key="1">
    <source>
        <dbReference type="ARBA" id="ARBA00022490"/>
    </source>
</evidence>
<evidence type="ECO:0000256" key="8">
    <source>
        <dbReference type="ARBA" id="ARBA00022840"/>
    </source>
</evidence>
<dbReference type="AlphaFoldDB" id="A0A7R8WTP6"/>
<name>A0A7R8WTP6_9CRUS</name>
<dbReference type="GO" id="GO:0005737">
    <property type="term" value="C:cytoplasm"/>
    <property type="evidence" value="ECO:0007669"/>
    <property type="project" value="TreeGrafter"/>
</dbReference>
<protein>
    <recommendedName>
        <fullName evidence="11">Aminoglycoside phosphotransferase domain-containing protein</fullName>
    </recommendedName>
</protein>
<keyword evidence="7" id="KW-0418">Kinase</keyword>
<evidence type="ECO:0000256" key="9">
    <source>
        <dbReference type="ARBA" id="ARBA00022842"/>
    </source>
</evidence>
<dbReference type="GO" id="GO:0046872">
    <property type="term" value="F:metal ion binding"/>
    <property type="evidence" value="ECO:0007669"/>
    <property type="project" value="UniProtKB-KW"/>
</dbReference>
<dbReference type="Gene3D" id="1.20.1270.170">
    <property type="match status" value="1"/>
</dbReference>
<dbReference type="InterPro" id="IPR002575">
    <property type="entry name" value="Aminoglycoside_PTrfase"/>
</dbReference>
<dbReference type="PANTHER" id="PTHR39573">
    <property type="entry name" value="STRESS RESPONSE KINASE A"/>
    <property type="match status" value="1"/>
</dbReference>
<evidence type="ECO:0000256" key="5">
    <source>
        <dbReference type="ARBA" id="ARBA00022723"/>
    </source>
</evidence>
<dbReference type="SUPFAM" id="SSF56112">
    <property type="entry name" value="Protein kinase-like (PK-like)"/>
    <property type="match status" value="1"/>
</dbReference>
<keyword evidence="4" id="KW-0808">Transferase</keyword>
<reference evidence="12" key="1">
    <citation type="submission" date="2020-11" db="EMBL/GenBank/DDBJ databases">
        <authorList>
            <person name="Tran Van P."/>
        </authorList>
    </citation>
    <scope>NUCLEOTIDE SEQUENCE</scope>
</reference>
<sequence>HRPTLSMDSFFREPSEYLMAEKWIPFHLETAYESLIRDLKTELDACFARAGNVNLIRLHGDCHPSNILWTDDGPHFVDLDDCRIGPAIQDIWMLLSGEREERTAQLADYIDAYETFQTFDPRELNLIEPLRTLRLVHYAAWLARRWGDPAFPQAFPWFDSDRFWEDHILSLREQAAALGEPPLFI</sequence>
<evidence type="ECO:0000256" key="3">
    <source>
        <dbReference type="ARBA" id="ARBA00022553"/>
    </source>
</evidence>
<keyword evidence="6" id="KW-0547">Nucleotide-binding</keyword>
<dbReference type="GO" id="GO:0005524">
    <property type="term" value="F:ATP binding"/>
    <property type="evidence" value="ECO:0007669"/>
    <property type="project" value="UniProtKB-KW"/>
</dbReference>
<dbReference type="InterPro" id="IPR032882">
    <property type="entry name" value="SrkA/RdoA"/>
</dbReference>
<feature type="domain" description="Aminoglycoside phosphotransferase" evidence="11">
    <location>
        <begin position="15"/>
        <end position="124"/>
    </location>
</feature>
<evidence type="ECO:0000256" key="7">
    <source>
        <dbReference type="ARBA" id="ARBA00022777"/>
    </source>
</evidence>
<proteinExistence type="predicted"/>
<gene>
    <name evidence="12" type="ORF">CTOB1V02_LOCUS15798</name>
</gene>
<evidence type="ECO:0000313" key="12">
    <source>
        <dbReference type="EMBL" id="CAD7237983.1"/>
    </source>
</evidence>